<evidence type="ECO:0000313" key="4">
    <source>
        <dbReference type="Proteomes" id="UP000544222"/>
    </source>
</evidence>
<evidence type="ECO:0000259" key="2">
    <source>
        <dbReference type="Pfam" id="PF00534"/>
    </source>
</evidence>
<dbReference type="SUPFAM" id="SSF53756">
    <property type="entry name" value="UDP-Glycosyltransferase/glycogen phosphorylase"/>
    <property type="match status" value="1"/>
</dbReference>
<keyword evidence="4" id="KW-1185">Reference proteome</keyword>
<dbReference type="EMBL" id="JACHYB010000001">
    <property type="protein sequence ID" value="MBB3187178.1"/>
    <property type="molecule type" value="Genomic_DNA"/>
</dbReference>
<dbReference type="Proteomes" id="UP000544222">
    <property type="component" value="Unassembled WGS sequence"/>
</dbReference>
<dbReference type="PANTHER" id="PTHR46401">
    <property type="entry name" value="GLYCOSYLTRANSFERASE WBBK-RELATED"/>
    <property type="match status" value="1"/>
</dbReference>
<keyword evidence="1 3" id="KW-0808">Transferase</keyword>
<dbReference type="CDD" id="cd03801">
    <property type="entry name" value="GT4_PimA-like"/>
    <property type="match status" value="1"/>
</dbReference>
<dbReference type="AlphaFoldDB" id="A0A7W5DR41"/>
<dbReference type="Pfam" id="PF00534">
    <property type="entry name" value="Glycos_transf_1"/>
    <property type="match status" value="1"/>
</dbReference>
<dbReference type="RefSeq" id="WP_183412976.1">
    <property type="nucleotide sequence ID" value="NZ_JACHYB010000001.1"/>
</dbReference>
<gene>
    <name evidence="3" type="ORF">FHX64_001341</name>
</gene>
<dbReference type="PANTHER" id="PTHR46401:SF2">
    <property type="entry name" value="GLYCOSYLTRANSFERASE WBBK-RELATED"/>
    <property type="match status" value="1"/>
</dbReference>
<organism evidence="3 4">
    <name type="scientific">Microbacter margulisiae</name>
    <dbReference type="NCBI Taxonomy" id="1350067"/>
    <lineage>
        <taxon>Bacteria</taxon>
        <taxon>Pseudomonadati</taxon>
        <taxon>Bacteroidota</taxon>
        <taxon>Bacteroidia</taxon>
        <taxon>Bacteroidales</taxon>
        <taxon>Porphyromonadaceae</taxon>
        <taxon>Microbacter</taxon>
    </lineage>
</organism>
<feature type="domain" description="Glycosyl transferase family 1" evidence="2">
    <location>
        <begin position="183"/>
        <end position="327"/>
    </location>
</feature>
<name>A0A7W5DR41_9PORP</name>
<evidence type="ECO:0000313" key="3">
    <source>
        <dbReference type="EMBL" id="MBB3187178.1"/>
    </source>
</evidence>
<dbReference type="InterPro" id="IPR001296">
    <property type="entry name" value="Glyco_trans_1"/>
</dbReference>
<accession>A0A7W5DR41</accession>
<protein>
    <submittedName>
        <fullName evidence="3">Glycosyltransferase involved in cell wall biosynthesis</fullName>
    </submittedName>
</protein>
<reference evidence="3 4" key="1">
    <citation type="submission" date="2020-08" db="EMBL/GenBank/DDBJ databases">
        <title>Genomic Encyclopedia of Type Strains, Phase IV (KMG-IV): sequencing the most valuable type-strain genomes for metagenomic binning, comparative biology and taxonomic classification.</title>
        <authorList>
            <person name="Goeker M."/>
        </authorList>
    </citation>
    <scope>NUCLEOTIDE SEQUENCE [LARGE SCALE GENOMIC DNA]</scope>
    <source>
        <strain evidence="3 4">DSM 27471</strain>
    </source>
</reference>
<dbReference type="GO" id="GO:0009103">
    <property type="term" value="P:lipopolysaccharide biosynthetic process"/>
    <property type="evidence" value="ECO:0007669"/>
    <property type="project" value="TreeGrafter"/>
</dbReference>
<evidence type="ECO:0000256" key="1">
    <source>
        <dbReference type="ARBA" id="ARBA00022679"/>
    </source>
</evidence>
<dbReference type="GO" id="GO:0016757">
    <property type="term" value="F:glycosyltransferase activity"/>
    <property type="evidence" value="ECO:0007669"/>
    <property type="project" value="InterPro"/>
</dbReference>
<proteinExistence type="predicted"/>
<comment type="caution">
    <text evidence="3">The sequence shown here is derived from an EMBL/GenBank/DDBJ whole genome shotgun (WGS) entry which is preliminary data.</text>
</comment>
<sequence>MTEKQPAIVYFGSNAYQTHKRGVENVIEMQSQSYSFQRIYYIHWGESTTAYKGGRHYICLSLKNDWFWPVRLNAILFKIKQKQKHLIIHSHNALLSAFLIYRTGILSVHDALYYLDKSKHKRGRLIFYLLEKLLYYRCGRVHFVSRFAMEQSLFGRRTNYSIIPNTSHYEPMSNNGRSWADDIVKKDDFILIVRSIEERAGIDLLIKLAEFSQVDGRTFVVAGKGPLLEYYQEQITQKGLQNIRMLGYVDDQLLLALYAQCALVMVTATYGEGFGMPIIEGYLFNKPVIASNCCAIPEIIISNDFLFDNRVEAMDCAIRFALTNRDNYDFRGYYEHRFSNELMMEAYKLLYNRALK</sequence>
<dbReference type="Gene3D" id="3.40.50.2000">
    <property type="entry name" value="Glycogen Phosphorylase B"/>
    <property type="match status" value="2"/>
</dbReference>